<dbReference type="PROSITE" id="PS01057">
    <property type="entry name" value="SAICAR_SYNTHETASE_1"/>
    <property type="match status" value="1"/>
</dbReference>
<dbReference type="Gene3D" id="3.30.200.20">
    <property type="entry name" value="Phosphorylase Kinase, domain 1"/>
    <property type="match status" value="1"/>
</dbReference>
<comment type="pathway">
    <text evidence="1">Purine metabolism; IMP biosynthesis via de novo pathway; 5-amino-1-(5-phospho-D-ribosyl)imidazole-4-carboxamide from 5-amino-1-(5-phospho-D-ribosyl)imidazole-4-carboxylate: step 1/2.</text>
</comment>
<feature type="region of interest" description="Disordered" evidence="10">
    <location>
        <begin position="144"/>
        <end position="166"/>
    </location>
</feature>
<keyword evidence="13" id="KW-1185">Reference proteome</keyword>
<keyword evidence="8" id="KW-0067">ATP-binding</keyword>
<dbReference type="GO" id="GO:0004639">
    <property type="term" value="F:phosphoribosylaminoimidazolesuccinocarboxamide synthase activity"/>
    <property type="evidence" value="ECO:0007669"/>
    <property type="project" value="UniProtKB-EC"/>
</dbReference>
<dbReference type="OMA" id="CEPFKVE"/>
<dbReference type="HOGENOM" id="CLU_045637_0_0_1"/>
<evidence type="ECO:0000256" key="4">
    <source>
        <dbReference type="ARBA" id="ARBA00016460"/>
    </source>
</evidence>
<keyword evidence="7" id="KW-0658">Purine biosynthesis</keyword>
<proteinExistence type="inferred from homology"/>
<dbReference type="UniPathway" id="UPA00074">
    <property type="reaction ID" value="UER00131"/>
</dbReference>
<dbReference type="OrthoDB" id="9991235at2759"/>
<evidence type="ECO:0000256" key="3">
    <source>
        <dbReference type="ARBA" id="ARBA00012217"/>
    </source>
</evidence>
<dbReference type="InterPro" id="IPR018236">
    <property type="entry name" value="SAICAR_synthetase_CS"/>
</dbReference>
<comment type="caution">
    <text evidence="12">The sequence shown here is derived from an EMBL/GenBank/DDBJ whole genome shotgun (WGS) entry which is preliminary data.</text>
</comment>
<dbReference type="PANTHER" id="PTHR43700:SF1">
    <property type="entry name" value="PHOSPHORIBOSYLAMINOIMIDAZOLE-SUCCINOCARBOXAMIDE SYNTHASE"/>
    <property type="match status" value="1"/>
</dbReference>
<dbReference type="GO" id="GO:0005737">
    <property type="term" value="C:cytoplasm"/>
    <property type="evidence" value="ECO:0007669"/>
    <property type="project" value="TreeGrafter"/>
</dbReference>
<evidence type="ECO:0000313" key="12">
    <source>
        <dbReference type="EMBL" id="CCA70110.1"/>
    </source>
</evidence>
<evidence type="ECO:0000256" key="7">
    <source>
        <dbReference type="ARBA" id="ARBA00022755"/>
    </source>
</evidence>
<evidence type="ECO:0000256" key="9">
    <source>
        <dbReference type="ARBA" id="ARBA00030409"/>
    </source>
</evidence>
<dbReference type="EMBL" id="CAFZ01000072">
    <property type="protein sequence ID" value="CCA70110.1"/>
    <property type="molecule type" value="Genomic_DNA"/>
</dbReference>
<comment type="similarity">
    <text evidence="2">Belongs to the SAICAR synthetase family.</text>
</comment>
<dbReference type="FunCoup" id="G4TFJ4">
    <property type="interactions" value="356"/>
</dbReference>
<dbReference type="NCBIfam" id="NF010568">
    <property type="entry name" value="PRK13961.1"/>
    <property type="match status" value="1"/>
</dbReference>
<dbReference type="NCBIfam" id="TIGR00081">
    <property type="entry name" value="purC"/>
    <property type="match status" value="1"/>
</dbReference>
<evidence type="ECO:0000313" key="13">
    <source>
        <dbReference type="Proteomes" id="UP000007148"/>
    </source>
</evidence>
<accession>G4TFJ4</accession>
<dbReference type="AlphaFoldDB" id="G4TFJ4"/>
<dbReference type="CDD" id="cd01414">
    <property type="entry name" value="SAICAR_synt_Sc"/>
    <property type="match status" value="1"/>
</dbReference>
<name>G4TFJ4_SERID</name>
<dbReference type="SUPFAM" id="SSF56104">
    <property type="entry name" value="SAICAR synthase-like"/>
    <property type="match status" value="1"/>
</dbReference>
<feature type="domain" description="SAICAR synthetase/ADE2 N-terminal" evidence="11">
    <location>
        <begin position="15"/>
        <end position="275"/>
    </location>
</feature>
<dbReference type="PROSITE" id="PS01058">
    <property type="entry name" value="SAICAR_SYNTHETASE_2"/>
    <property type="match status" value="1"/>
</dbReference>
<dbReference type="STRING" id="1109443.G4TFJ4"/>
<keyword evidence="5" id="KW-0436">Ligase</keyword>
<dbReference type="EC" id="6.3.2.6" evidence="3"/>
<dbReference type="Pfam" id="PF01259">
    <property type="entry name" value="SAICAR_synt"/>
    <property type="match status" value="1"/>
</dbReference>
<dbReference type="PANTHER" id="PTHR43700">
    <property type="entry name" value="PHOSPHORIBOSYLAMINOIMIDAZOLE-SUCCINOCARBOXAMIDE SYNTHASE"/>
    <property type="match status" value="1"/>
</dbReference>
<evidence type="ECO:0000256" key="5">
    <source>
        <dbReference type="ARBA" id="ARBA00022598"/>
    </source>
</evidence>
<keyword evidence="6" id="KW-0547">Nucleotide-binding</keyword>
<gene>
    <name evidence="12" type="ORF">PIIN_04049</name>
</gene>
<protein>
    <recommendedName>
        <fullName evidence="4">Phosphoribosylaminoimidazole-succinocarboxamide synthase</fullName>
        <ecNumber evidence="3">6.3.2.6</ecNumber>
    </recommendedName>
    <alternativeName>
        <fullName evidence="9">SAICAR synthetase</fullName>
    </alternativeName>
</protein>
<evidence type="ECO:0000256" key="1">
    <source>
        <dbReference type="ARBA" id="ARBA00004672"/>
    </source>
</evidence>
<dbReference type="HAMAP" id="MF_00137">
    <property type="entry name" value="SAICAR_synth"/>
    <property type="match status" value="1"/>
</dbReference>
<evidence type="ECO:0000256" key="8">
    <source>
        <dbReference type="ARBA" id="ARBA00022840"/>
    </source>
</evidence>
<dbReference type="InterPro" id="IPR028923">
    <property type="entry name" value="SAICAR_synt/ADE2_N"/>
</dbReference>
<organism evidence="12 13">
    <name type="scientific">Serendipita indica (strain DSM 11827)</name>
    <name type="common">Root endophyte fungus</name>
    <name type="synonym">Piriformospora indica</name>
    <dbReference type="NCBI Taxonomy" id="1109443"/>
    <lineage>
        <taxon>Eukaryota</taxon>
        <taxon>Fungi</taxon>
        <taxon>Dikarya</taxon>
        <taxon>Basidiomycota</taxon>
        <taxon>Agaricomycotina</taxon>
        <taxon>Agaricomycetes</taxon>
        <taxon>Sebacinales</taxon>
        <taxon>Serendipitaceae</taxon>
        <taxon>Serendipita</taxon>
    </lineage>
</organism>
<dbReference type="InterPro" id="IPR001636">
    <property type="entry name" value="SAICAR_synth"/>
</dbReference>
<dbReference type="eggNOG" id="KOG2835">
    <property type="taxonomic scope" value="Eukaryota"/>
</dbReference>
<sequence length="315" mass="35057">MSTLTNSTLDGLKLLSRGKVRDVYETSDPNALLFVASDRISAYDVILNNGIPRKGEILTQMSLFWFEKLRDVIPNHLITANVEEMPQDIQVHADLIRGRSMLVRRAKVVPLEAITRGYITGSAWSEYKKTGTMHGMKLPEGLKESQKLPSPVFTPSTKADAGQHDENIHPDQARKLVGDAVYQRISNAAVELYSRAAEYALTRGVIIADTKFEFGLVPSPNASSEIVVDGQPMDLILVDEVLTPDSSRFWPLEGYEEGKNQPSYDKQYLRDWMTGAGFTKGLEKGLDGNGWEIPPDVVEGTQKRYQEALDRLTGS</sequence>
<dbReference type="Gene3D" id="3.30.470.20">
    <property type="entry name" value="ATP-grasp fold, B domain"/>
    <property type="match status" value="1"/>
</dbReference>
<dbReference type="InParanoid" id="G4TFJ4"/>
<reference evidence="12 13" key="1">
    <citation type="journal article" date="2011" name="PLoS Pathog.">
        <title>Endophytic Life Strategies Decoded by Genome and Transcriptome Analyses of the Mutualistic Root Symbiont Piriformospora indica.</title>
        <authorList>
            <person name="Zuccaro A."/>
            <person name="Lahrmann U."/>
            <person name="Guldener U."/>
            <person name="Langen G."/>
            <person name="Pfiffi S."/>
            <person name="Biedenkopf D."/>
            <person name="Wong P."/>
            <person name="Samans B."/>
            <person name="Grimm C."/>
            <person name="Basiewicz M."/>
            <person name="Murat C."/>
            <person name="Martin F."/>
            <person name="Kogel K.H."/>
        </authorList>
    </citation>
    <scope>NUCLEOTIDE SEQUENCE [LARGE SCALE GENOMIC DNA]</scope>
    <source>
        <strain evidence="12 13">DSM 11827</strain>
    </source>
</reference>
<dbReference type="GO" id="GO:0006189">
    <property type="term" value="P:'de novo' IMP biosynthetic process"/>
    <property type="evidence" value="ECO:0007669"/>
    <property type="project" value="UniProtKB-UniPathway"/>
</dbReference>
<evidence type="ECO:0000256" key="6">
    <source>
        <dbReference type="ARBA" id="ARBA00022741"/>
    </source>
</evidence>
<dbReference type="Proteomes" id="UP000007148">
    <property type="component" value="Unassembled WGS sequence"/>
</dbReference>
<dbReference type="FunFam" id="3.30.470.20:FF:000015">
    <property type="entry name" value="Phosphoribosylaminoimidazole-succinocarboxamide synthase"/>
    <property type="match status" value="1"/>
</dbReference>
<evidence type="ECO:0000259" key="11">
    <source>
        <dbReference type="Pfam" id="PF01259"/>
    </source>
</evidence>
<evidence type="ECO:0000256" key="10">
    <source>
        <dbReference type="SAM" id="MobiDB-lite"/>
    </source>
</evidence>
<dbReference type="GO" id="GO:0005524">
    <property type="term" value="F:ATP binding"/>
    <property type="evidence" value="ECO:0007669"/>
    <property type="project" value="UniProtKB-KW"/>
</dbReference>
<evidence type="ECO:0000256" key="2">
    <source>
        <dbReference type="ARBA" id="ARBA00010190"/>
    </source>
</evidence>